<evidence type="ECO:0000256" key="2">
    <source>
        <dbReference type="ARBA" id="ARBA00005582"/>
    </source>
</evidence>
<evidence type="ECO:0000256" key="10">
    <source>
        <dbReference type="ARBA" id="ARBA00035861"/>
    </source>
</evidence>
<name>A0A0J1H931_9GAMM</name>
<dbReference type="Proteomes" id="UP000035909">
    <property type="component" value="Unassembled WGS sequence"/>
</dbReference>
<keyword evidence="6" id="KW-0227">DNA damage</keyword>
<evidence type="ECO:0000256" key="16">
    <source>
        <dbReference type="ARBA" id="ARBA00042798"/>
    </source>
</evidence>
<comment type="cofactor">
    <cofactor evidence="1">
        <name>Mg(2+)</name>
        <dbReference type="ChEBI" id="CHEBI:18420"/>
    </cofactor>
</comment>
<dbReference type="SUPFAM" id="SSF55811">
    <property type="entry name" value="Nudix"/>
    <property type="match status" value="1"/>
</dbReference>
<dbReference type="GO" id="GO:0044716">
    <property type="term" value="F:8-oxo-GDP phosphatase activity"/>
    <property type="evidence" value="ECO:0007669"/>
    <property type="project" value="TreeGrafter"/>
</dbReference>
<keyword evidence="7 18" id="KW-0378">Hydrolase</keyword>
<proteinExistence type="inferred from homology"/>
<evidence type="ECO:0000313" key="18">
    <source>
        <dbReference type="EMBL" id="KLV08190.1"/>
    </source>
</evidence>
<keyword evidence="19" id="KW-1185">Reference proteome</keyword>
<accession>A0A0J1H931</accession>
<dbReference type="PROSITE" id="PS51462">
    <property type="entry name" value="NUDIX"/>
    <property type="match status" value="1"/>
</dbReference>
<dbReference type="OrthoDB" id="9787476at2"/>
<evidence type="ECO:0000313" key="19">
    <source>
        <dbReference type="Proteomes" id="UP000035909"/>
    </source>
</evidence>
<keyword evidence="9" id="KW-0234">DNA repair</keyword>
<evidence type="ECO:0000256" key="9">
    <source>
        <dbReference type="ARBA" id="ARBA00023204"/>
    </source>
</evidence>
<dbReference type="GO" id="GO:0008413">
    <property type="term" value="F:8-oxo-7,8-dihydroguanosine triphosphate pyrophosphatase activity"/>
    <property type="evidence" value="ECO:0007669"/>
    <property type="project" value="TreeGrafter"/>
</dbReference>
<dbReference type="InterPro" id="IPR000086">
    <property type="entry name" value="NUDIX_hydrolase_dom"/>
</dbReference>
<evidence type="ECO:0000256" key="3">
    <source>
        <dbReference type="ARBA" id="ARBA00022457"/>
    </source>
</evidence>
<dbReference type="GO" id="GO:0006260">
    <property type="term" value="P:DNA replication"/>
    <property type="evidence" value="ECO:0007669"/>
    <property type="project" value="UniProtKB-KW"/>
</dbReference>
<evidence type="ECO:0000256" key="15">
    <source>
        <dbReference type="ARBA" id="ARBA00041979"/>
    </source>
</evidence>
<evidence type="ECO:0000256" key="5">
    <source>
        <dbReference type="ARBA" id="ARBA00022723"/>
    </source>
</evidence>
<evidence type="ECO:0000256" key="6">
    <source>
        <dbReference type="ARBA" id="ARBA00022763"/>
    </source>
</evidence>
<dbReference type="PANTHER" id="PTHR47707:SF1">
    <property type="entry name" value="NUDIX HYDROLASE FAMILY PROTEIN"/>
    <property type="match status" value="1"/>
</dbReference>
<dbReference type="STRING" id="320778.ABT57_15430"/>
<dbReference type="GO" id="GO:0044715">
    <property type="term" value="F:8-oxo-dGDP phosphatase activity"/>
    <property type="evidence" value="ECO:0007669"/>
    <property type="project" value="TreeGrafter"/>
</dbReference>
<evidence type="ECO:0000256" key="14">
    <source>
        <dbReference type="ARBA" id="ARBA00041592"/>
    </source>
</evidence>
<dbReference type="Gene3D" id="3.90.79.10">
    <property type="entry name" value="Nucleoside Triphosphate Pyrophosphohydrolase"/>
    <property type="match status" value="1"/>
</dbReference>
<dbReference type="InterPro" id="IPR015797">
    <property type="entry name" value="NUDIX_hydrolase-like_dom_sf"/>
</dbReference>
<dbReference type="CDD" id="cd02883">
    <property type="entry name" value="NUDIX_Hydrolase"/>
    <property type="match status" value="1"/>
</dbReference>
<dbReference type="GO" id="GO:0035539">
    <property type="term" value="F:8-oxo-7,8-dihydrodeoxyguanosine triphosphate pyrophosphatase activity"/>
    <property type="evidence" value="ECO:0007669"/>
    <property type="project" value="UniProtKB-EC"/>
</dbReference>
<comment type="similarity">
    <text evidence="2">Belongs to the Nudix hydrolase family.</text>
</comment>
<dbReference type="InterPro" id="IPR047127">
    <property type="entry name" value="MutT-like"/>
</dbReference>
<evidence type="ECO:0000259" key="17">
    <source>
        <dbReference type="PROSITE" id="PS51462"/>
    </source>
</evidence>
<dbReference type="GO" id="GO:0046872">
    <property type="term" value="F:metal ion binding"/>
    <property type="evidence" value="ECO:0007669"/>
    <property type="project" value="UniProtKB-KW"/>
</dbReference>
<feature type="domain" description="Nudix hydrolase" evidence="17">
    <location>
        <begin position="2"/>
        <end position="126"/>
    </location>
</feature>
<keyword evidence="8" id="KW-0460">Magnesium</keyword>
<evidence type="ECO:0000256" key="8">
    <source>
        <dbReference type="ARBA" id="ARBA00022842"/>
    </source>
</evidence>
<comment type="catalytic activity">
    <reaction evidence="11">
        <text>8-oxo-GTP + H2O = 8-oxo-GMP + diphosphate + H(+)</text>
        <dbReference type="Rhea" id="RHEA:67616"/>
        <dbReference type="ChEBI" id="CHEBI:15377"/>
        <dbReference type="ChEBI" id="CHEBI:15378"/>
        <dbReference type="ChEBI" id="CHEBI:33019"/>
        <dbReference type="ChEBI" id="CHEBI:143553"/>
        <dbReference type="ChEBI" id="CHEBI:145694"/>
    </reaction>
</comment>
<dbReference type="GO" id="GO:0006281">
    <property type="term" value="P:DNA repair"/>
    <property type="evidence" value="ECO:0007669"/>
    <property type="project" value="UniProtKB-KW"/>
</dbReference>
<organism evidence="18 19">
    <name type="scientific">Photobacterium ganghwense</name>
    <dbReference type="NCBI Taxonomy" id="320778"/>
    <lineage>
        <taxon>Bacteria</taxon>
        <taxon>Pseudomonadati</taxon>
        <taxon>Pseudomonadota</taxon>
        <taxon>Gammaproteobacteria</taxon>
        <taxon>Vibrionales</taxon>
        <taxon>Vibrionaceae</taxon>
        <taxon>Photobacterium</taxon>
    </lineage>
</organism>
<evidence type="ECO:0000256" key="7">
    <source>
        <dbReference type="ARBA" id="ARBA00022801"/>
    </source>
</evidence>
<gene>
    <name evidence="18" type="ORF">ABT57_15430</name>
</gene>
<evidence type="ECO:0000256" key="11">
    <source>
        <dbReference type="ARBA" id="ARBA00036904"/>
    </source>
</evidence>
<dbReference type="Pfam" id="PF00293">
    <property type="entry name" value="NUDIX"/>
    <property type="match status" value="1"/>
</dbReference>
<dbReference type="PATRIC" id="fig|320778.3.peg.3356"/>
<comment type="caution">
    <text evidence="18">The sequence shown here is derived from an EMBL/GenBank/DDBJ whole genome shotgun (WGS) entry which is preliminary data.</text>
</comment>
<dbReference type="RefSeq" id="WP_047886079.1">
    <property type="nucleotide sequence ID" value="NZ_CP071326.1"/>
</dbReference>
<dbReference type="EC" id="3.6.1.55" evidence="12"/>
<dbReference type="EMBL" id="LDOU01000015">
    <property type="protein sequence ID" value="KLV08190.1"/>
    <property type="molecule type" value="Genomic_DNA"/>
</dbReference>
<evidence type="ECO:0000256" key="4">
    <source>
        <dbReference type="ARBA" id="ARBA00022705"/>
    </source>
</evidence>
<dbReference type="AlphaFoldDB" id="A0A0J1H931"/>
<evidence type="ECO:0000256" key="1">
    <source>
        <dbReference type="ARBA" id="ARBA00001946"/>
    </source>
</evidence>
<dbReference type="PANTHER" id="PTHR47707">
    <property type="entry name" value="8-OXO-DGTP DIPHOSPHATASE"/>
    <property type="match status" value="1"/>
</dbReference>
<keyword evidence="5" id="KW-0479">Metal-binding</keyword>
<evidence type="ECO:0000256" key="13">
    <source>
        <dbReference type="ARBA" id="ARBA00040794"/>
    </source>
</evidence>
<keyword evidence="3" id="KW-0515">Mutator protein</keyword>
<evidence type="ECO:0000256" key="12">
    <source>
        <dbReference type="ARBA" id="ARBA00038905"/>
    </source>
</evidence>
<sequence length="134" mass="15344">MNVHECVSFLLIDQQQVLLETRSMEKACDPGLICIPGGHMESGEKQLDTLFRELEEELAVKPESYRYLCSLYHPTSELQLIHYYVVDAWSGDMKALEADEVNWYAIDNAPVSIDADRIALSEYQRLAATFSQRK</sequence>
<comment type="catalytic activity">
    <reaction evidence="10">
        <text>8-oxo-dGTP + H2O = 8-oxo-dGMP + diphosphate + H(+)</text>
        <dbReference type="Rhea" id="RHEA:31575"/>
        <dbReference type="ChEBI" id="CHEBI:15377"/>
        <dbReference type="ChEBI" id="CHEBI:15378"/>
        <dbReference type="ChEBI" id="CHEBI:33019"/>
        <dbReference type="ChEBI" id="CHEBI:63224"/>
        <dbReference type="ChEBI" id="CHEBI:77896"/>
        <dbReference type="EC" id="3.6.1.55"/>
    </reaction>
</comment>
<protein>
    <recommendedName>
        <fullName evidence="13">8-oxo-dGTP diphosphatase</fullName>
        <ecNumber evidence="12">3.6.1.55</ecNumber>
    </recommendedName>
    <alternativeName>
        <fullName evidence="16">7,8-dihydro-8-oxoguanine-triphosphatase</fullName>
    </alternativeName>
    <alternativeName>
        <fullName evidence="15">Mutator protein MutT</fullName>
    </alternativeName>
    <alternativeName>
        <fullName evidence="14">dGTP pyrophosphohydrolase</fullName>
    </alternativeName>
</protein>
<reference evidence="18 19" key="1">
    <citation type="submission" date="2015-05" db="EMBL/GenBank/DDBJ databases">
        <title>Photobacterium galathea sp. nov.</title>
        <authorList>
            <person name="Machado H."/>
            <person name="Gram L."/>
        </authorList>
    </citation>
    <scope>NUCLEOTIDE SEQUENCE [LARGE SCALE GENOMIC DNA]</scope>
    <source>
        <strain evidence="18 19">DSM 22954</strain>
    </source>
</reference>
<keyword evidence="4" id="KW-0235">DNA replication</keyword>